<keyword evidence="2 4" id="KW-0862">Zinc</keyword>
<evidence type="ECO:0000256" key="1">
    <source>
        <dbReference type="ARBA" id="ARBA00022723"/>
    </source>
</evidence>
<name>A0ABU5ZL24_9BACL</name>
<keyword evidence="3" id="KW-0560">Oxidoreductase</keyword>
<dbReference type="InterPro" id="IPR036291">
    <property type="entry name" value="NAD(P)-bd_dom_sf"/>
</dbReference>
<organism evidence="6 7">
    <name type="scientific">Ferviditalea candida</name>
    <dbReference type="NCBI Taxonomy" id="3108399"/>
    <lineage>
        <taxon>Bacteria</taxon>
        <taxon>Bacillati</taxon>
        <taxon>Bacillota</taxon>
        <taxon>Bacilli</taxon>
        <taxon>Bacillales</taxon>
        <taxon>Paenibacillaceae</taxon>
        <taxon>Ferviditalea</taxon>
    </lineage>
</organism>
<evidence type="ECO:0000256" key="4">
    <source>
        <dbReference type="RuleBase" id="RU361277"/>
    </source>
</evidence>
<dbReference type="SMART" id="SM00829">
    <property type="entry name" value="PKS_ER"/>
    <property type="match status" value="1"/>
</dbReference>
<dbReference type="Pfam" id="PF08240">
    <property type="entry name" value="ADH_N"/>
    <property type="match status" value="1"/>
</dbReference>
<keyword evidence="1 4" id="KW-0479">Metal-binding</keyword>
<dbReference type="InterPro" id="IPR020843">
    <property type="entry name" value="ER"/>
</dbReference>
<dbReference type="InterPro" id="IPR050129">
    <property type="entry name" value="Zn_alcohol_dh"/>
</dbReference>
<protein>
    <submittedName>
        <fullName evidence="6">Alcohol dehydrogenase catalytic domain-containing protein</fullName>
    </submittedName>
</protein>
<dbReference type="Gene3D" id="3.40.50.720">
    <property type="entry name" value="NAD(P)-binding Rossmann-like Domain"/>
    <property type="match status" value="1"/>
</dbReference>
<dbReference type="EMBL" id="JAYJLD010000024">
    <property type="protein sequence ID" value="MEB3102888.1"/>
    <property type="molecule type" value="Genomic_DNA"/>
</dbReference>
<dbReference type="RefSeq" id="WP_371755013.1">
    <property type="nucleotide sequence ID" value="NZ_JAYJLD010000024.1"/>
</dbReference>
<evidence type="ECO:0000313" key="7">
    <source>
        <dbReference type="Proteomes" id="UP001310386"/>
    </source>
</evidence>
<dbReference type="SUPFAM" id="SSF50129">
    <property type="entry name" value="GroES-like"/>
    <property type="match status" value="1"/>
</dbReference>
<comment type="cofactor">
    <cofactor evidence="4">
        <name>Zn(2+)</name>
        <dbReference type="ChEBI" id="CHEBI:29105"/>
    </cofactor>
</comment>
<dbReference type="PANTHER" id="PTHR43401">
    <property type="entry name" value="L-THREONINE 3-DEHYDROGENASE"/>
    <property type="match status" value="1"/>
</dbReference>
<dbReference type="PANTHER" id="PTHR43401:SF2">
    <property type="entry name" value="L-THREONINE 3-DEHYDROGENASE"/>
    <property type="match status" value="1"/>
</dbReference>
<dbReference type="InterPro" id="IPR013149">
    <property type="entry name" value="ADH-like_C"/>
</dbReference>
<evidence type="ECO:0000259" key="5">
    <source>
        <dbReference type="SMART" id="SM00829"/>
    </source>
</evidence>
<gene>
    <name evidence="6" type="ORF">VF724_14605</name>
</gene>
<keyword evidence="7" id="KW-1185">Reference proteome</keyword>
<dbReference type="PROSITE" id="PS00059">
    <property type="entry name" value="ADH_ZINC"/>
    <property type="match status" value="1"/>
</dbReference>
<reference evidence="6" key="1">
    <citation type="submission" date="2023-12" db="EMBL/GenBank/DDBJ databases">
        <title>Fervidustalea candida gen. nov., sp. nov., a novel member of the family Paenibacillaceae isolated from a geothermal area.</title>
        <authorList>
            <person name="Li W.-J."/>
            <person name="Jiao J.-Y."/>
            <person name="Chen Y."/>
        </authorList>
    </citation>
    <scope>NUCLEOTIDE SEQUENCE</scope>
    <source>
        <strain evidence="6">SYSU GA230002</strain>
    </source>
</reference>
<dbReference type="SUPFAM" id="SSF51735">
    <property type="entry name" value="NAD(P)-binding Rossmann-fold domains"/>
    <property type="match status" value="1"/>
</dbReference>
<dbReference type="InterPro" id="IPR011032">
    <property type="entry name" value="GroES-like_sf"/>
</dbReference>
<dbReference type="InterPro" id="IPR013154">
    <property type="entry name" value="ADH-like_N"/>
</dbReference>
<dbReference type="Gene3D" id="3.90.180.10">
    <property type="entry name" value="Medium-chain alcohol dehydrogenases, catalytic domain"/>
    <property type="match status" value="1"/>
</dbReference>
<feature type="domain" description="Enoyl reductase (ER)" evidence="5">
    <location>
        <begin position="30"/>
        <end position="407"/>
    </location>
</feature>
<comment type="caution">
    <text evidence="6">The sequence shown here is derived from an EMBL/GenBank/DDBJ whole genome shotgun (WGS) entry which is preliminary data.</text>
</comment>
<dbReference type="InterPro" id="IPR002328">
    <property type="entry name" value="ADH_Zn_CS"/>
</dbReference>
<evidence type="ECO:0000256" key="2">
    <source>
        <dbReference type="ARBA" id="ARBA00022833"/>
    </source>
</evidence>
<proteinExistence type="inferred from homology"/>
<evidence type="ECO:0000313" key="6">
    <source>
        <dbReference type="EMBL" id="MEB3102888.1"/>
    </source>
</evidence>
<dbReference type="Proteomes" id="UP001310386">
    <property type="component" value="Unassembled WGS sequence"/>
</dbReference>
<accession>A0ABU5ZL24</accession>
<sequence>MHSLQFQFSIPRYVFGKTAGRWVPSLLWNSGLSCLKYDRQMSAPVLPNDEWVKIKVTYGGICGSDLNLIHLHDSPSASALTSFPFTIGHEVVGKVCETGKKATDLRKGDRVVVDPILSCLARGISNPCEACRKGDYSLCTRMTDGDISPGPLIGACRDTGGSWSSYLVAHQIQVLKLPEEVDDLNGVMVEPFSCALHSVLRNRPGKDDTVLVIGAGTIGICVVAALRALDIPCKIIVMYKYDYQGKLAMHYGADQVIRFSRGNHYVDEIAEAVHAKVLKPLFGSPVVVGGADQVFECVGKSSSINDALRLVRSGGKVVLLGLAGILDRIDWTAVWLNEIDVKGSFAYGTEQYHGKPMRTLQIAIELMKSGKVDLSPLITHRFPLEKYKDAFQTIVNKRSKGCMKVVFEP</sequence>
<comment type="similarity">
    <text evidence="4">Belongs to the zinc-containing alcohol dehydrogenase family.</text>
</comment>
<evidence type="ECO:0000256" key="3">
    <source>
        <dbReference type="ARBA" id="ARBA00023002"/>
    </source>
</evidence>
<dbReference type="Pfam" id="PF00107">
    <property type="entry name" value="ADH_zinc_N"/>
    <property type="match status" value="1"/>
</dbReference>